<keyword evidence="4" id="KW-1185">Reference proteome</keyword>
<gene>
    <name evidence="3" type="ORF">AC579_4055</name>
</gene>
<feature type="compositionally biased region" description="Low complexity" evidence="1">
    <location>
        <begin position="1869"/>
        <end position="1888"/>
    </location>
</feature>
<dbReference type="InterPro" id="IPR028889">
    <property type="entry name" value="USP"/>
</dbReference>
<dbReference type="OrthoDB" id="420187at2759"/>
<evidence type="ECO:0000259" key="2">
    <source>
        <dbReference type="PROSITE" id="PS50235"/>
    </source>
</evidence>
<dbReference type="SUPFAM" id="SSF54001">
    <property type="entry name" value="Cysteine proteinases"/>
    <property type="match status" value="1"/>
</dbReference>
<dbReference type="InterPro" id="IPR050164">
    <property type="entry name" value="Peptidase_C19"/>
</dbReference>
<proteinExistence type="predicted"/>
<dbReference type="GO" id="GO:0004843">
    <property type="term" value="F:cysteine-type deubiquitinase activity"/>
    <property type="evidence" value="ECO:0007669"/>
    <property type="project" value="InterPro"/>
</dbReference>
<dbReference type="InterPro" id="IPR001394">
    <property type="entry name" value="Peptidase_C19_UCH"/>
</dbReference>
<evidence type="ECO:0000256" key="1">
    <source>
        <dbReference type="SAM" id="MobiDB-lite"/>
    </source>
</evidence>
<feature type="compositionally biased region" description="Acidic residues" evidence="1">
    <location>
        <begin position="2407"/>
        <end position="2420"/>
    </location>
</feature>
<dbReference type="PROSITE" id="PS00973">
    <property type="entry name" value="USP_2"/>
    <property type="match status" value="1"/>
</dbReference>
<feature type="domain" description="USP" evidence="2">
    <location>
        <begin position="1475"/>
        <end position="1796"/>
    </location>
</feature>
<comment type="caution">
    <text evidence="3">The sequence shown here is derived from an EMBL/GenBank/DDBJ whole genome shotgun (WGS) entry which is preliminary data.</text>
</comment>
<dbReference type="GO" id="GO:0005829">
    <property type="term" value="C:cytosol"/>
    <property type="evidence" value="ECO:0007669"/>
    <property type="project" value="TreeGrafter"/>
</dbReference>
<dbReference type="STRING" id="113226.A0A139IE97"/>
<feature type="compositionally biased region" description="Basic and acidic residues" evidence="1">
    <location>
        <begin position="42"/>
        <end position="52"/>
    </location>
</feature>
<feature type="compositionally biased region" description="Acidic residues" evidence="1">
    <location>
        <begin position="73"/>
        <end position="82"/>
    </location>
</feature>
<dbReference type="InterPro" id="IPR018200">
    <property type="entry name" value="USP_CS"/>
</dbReference>
<dbReference type="Gene3D" id="3.90.70.10">
    <property type="entry name" value="Cysteine proteinases"/>
    <property type="match status" value="1"/>
</dbReference>
<dbReference type="Proteomes" id="UP000073492">
    <property type="component" value="Unassembled WGS sequence"/>
</dbReference>
<dbReference type="Pfam" id="PF00443">
    <property type="entry name" value="UCH"/>
    <property type="match status" value="1"/>
</dbReference>
<dbReference type="PROSITE" id="PS00972">
    <property type="entry name" value="USP_1"/>
    <property type="match status" value="1"/>
</dbReference>
<feature type="region of interest" description="Disordered" evidence="1">
    <location>
        <begin position="1"/>
        <end position="82"/>
    </location>
</feature>
<feature type="region of interest" description="Disordered" evidence="1">
    <location>
        <begin position="1869"/>
        <end position="1894"/>
    </location>
</feature>
<dbReference type="EMBL" id="LFZO01000134">
    <property type="protein sequence ID" value="KXT12946.1"/>
    <property type="molecule type" value="Genomic_DNA"/>
</dbReference>
<organism evidence="3 4">
    <name type="scientific">Pseudocercospora musae</name>
    <dbReference type="NCBI Taxonomy" id="113226"/>
    <lineage>
        <taxon>Eukaryota</taxon>
        <taxon>Fungi</taxon>
        <taxon>Dikarya</taxon>
        <taxon>Ascomycota</taxon>
        <taxon>Pezizomycotina</taxon>
        <taxon>Dothideomycetes</taxon>
        <taxon>Dothideomycetidae</taxon>
        <taxon>Mycosphaerellales</taxon>
        <taxon>Mycosphaerellaceae</taxon>
        <taxon>Pseudocercospora</taxon>
    </lineage>
</organism>
<dbReference type="GO" id="GO:0005634">
    <property type="term" value="C:nucleus"/>
    <property type="evidence" value="ECO:0007669"/>
    <property type="project" value="TreeGrafter"/>
</dbReference>
<evidence type="ECO:0000313" key="4">
    <source>
        <dbReference type="Proteomes" id="UP000073492"/>
    </source>
</evidence>
<dbReference type="InterPro" id="IPR038765">
    <property type="entry name" value="Papain-like_cys_pep_sf"/>
</dbReference>
<feature type="compositionally biased region" description="Basic and acidic residues" evidence="1">
    <location>
        <begin position="24"/>
        <end position="33"/>
    </location>
</feature>
<reference evidence="3 4" key="1">
    <citation type="submission" date="2015-07" db="EMBL/GenBank/DDBJ databases">
        <title>Comparative genomics of the Sigatoka disease complex on banana suggests a link between parallel evolutionary changes in Pseudocercospora fijiensis and Pseudocercospora eumusae and increased virulence on the banana host.</title>
        <authorList>
            <person name="Chang T.-C."/>
            <person name="Salvucci A."/>
            <person name="Crous P.W."/>
            <person name="Stergiopoulos I."/>
        </authorList>
    </citation>
    <scope>NUCLEOTIDE SEQUENCE [LARGE SCALE GENOMIC DNA]</scope>
    <source>
        <strain evidence="3 4">CBS 116634</strain>
    </source>
</reference>
<name>A0A139IE97_9PEZI</name>
<protein>
    <recommendedName>
        <fullName evidence="2">USP domain-containing protein</fullName>
    </recommendedName>
</protein>
<evidence type="ECO:0000313" key="3">
    <source>
        <dbReference type="EMBL" id="KXT12946.1"/>
    </source>
</evidence>
<dbReference type="PANTHER" id="PTHR24006">
    <property type="entry name" value="UBIQUITIN CARBOXYL-TERMINAL HYDROLASE"/>
    <property type="match status" value="1"/>
</dbReference>
<sequence length="2433" mass="275072">MTTTTAANGDPWPRDPIADANPDLTRKRLRLSEESETSPRSSDGDRDDDRILIEAFPPDSLDPGDSIDHAIELDDDDDDDDDDEFLAMHPLSQSLELYTGGHAPVAQLNFLHEKITGPSYMTLSEFVSLAEWLDDLVADANGLAPPETRRKAYVAFFKDTYLADQEFFSALACVLCAILECQQDLFEGADVAAYSRDTLCNAASKFIAAITELALRMIHLLPHVLDSAVSRRDSGQINQSRQSIDLLNYVRLLHRLVHPDISRTLNAFQSHFYGDARQNALAIKRNLLRQQARSRKSDDSQHYETVGELNFLFKLLDSFTRHHREVINTWETIDCILRIFKTLDLRGRAEEEQIVKFIHTFILPVVSEKHPRALPDGFHELAIETAEDYLYNLLTVAEIESAARIYDRFVRADEDALLCEPKSQIMHASALLAVSRSDMTILARLLTTAWSMQALKQFIYSDIMDIRNFGISLLGLHLVKLYDDYSSPTGNHDHPVLQYAARYMRANELTKYIFGPNSHASLVTHSHRIIGFLAATSSFTNIEIDIIWHACTNSVEAEFLKASIGILTDLCRFLDLDQLLYLAKKFTVTPPSKLSQDAIESLTDVFHKIDLKSDRSMDQERRLATAFVSIDILLRIDSADRSACILQLRETAVQELKKFTQRDFDTSDRLKIYERCVPNIAKGNGQATASIDILALFLQNVFGPEESEALSTSLNVSMLVEELGRYLADQKATANADSEYVLRGIASRIDVILRLMAICEEKVDDRTMQDFFRYALGDLALSNVARDHTWTTLSNARSKLALKDPAEQLLNRFLTVEATFLPGRFITPGLVQLFATSLYQEVTRGSFSEDFSSVLDTVVWRKLLETAESTPTSAVTKLAADRIMAILFNYPQQEPALRTAGKCHAKFARRQLDCIFAELGGADINVDGEGRVVQQITLLHSITMASKHHASKFSPPIEAEICLAPDEEQALRSTIQIYGSGQIHPKLCYLRTSKSTLLSELANAIPSITGAAENRVIVGGKVLDLVKDADLTLWEKGIEQLGVISVCPRHSIHSDLAKVLTPVGTVEYEVLSRYDEIEKLLDGPDHIAQQIFTFLDNMAPPPQARQRVVSESISTEELCPPDRLWRSIYYLHVMYRHLMDFANIGVVHGPYIARGVGLLSDILCDDSRPMQLDLHLRCMDFLTAFLQERPVESNSSAFIECPAQLISRIIALCYEATERPIEDLTARRLLTERGFKLLQQVLRRQPSAWSHFMNDSRINDLHARLIFDQDAGLATTIMTMIDNFCKDVASPEQVADFFFKTVLNQMQTALTRPDRAELFFDMTKDLLLQNQALAEDEAKARDLTTSLVDILSHYHHSEVVDYPVLDTVMAGLVQLLTETVSLLKSFKKPINLSGLSARLYANLLFPAQNGSGTPPLVHPDTRALVLKLVRLTCETRDDFASLLEATIGPLRALPNEPRNKYPGRSQFVRTVTDCSGLTNLGMTCYMNSLLQQLFANVHFRRFLFQIPIVNAEKQELLRYVQDLFARMQDSADLAMDTTELAKVLGIQTDSQEDVHGFYADFLSRLESNMPDDQSRLALGRFYTGKLITQIKGECGHVSPRTEPFVDLPIVVKNKSSLYESLQEFVQGEPMEGANQYKCSKCDETNGGRLVNAMRRSCPEEMPDNLTFCLKRFTFEAMLGTEGKVNDRFVFPQTIDMSHFCRAHLDDPAAPVQEDIFELVGVIVHQGTLQLGHYWSYSLLRNTSDPSSRVWVKLEDRTATTCVEGIDEVQRECFGGTRYSNGNERVDNAYVLFYQRKASLEEQLTEVEPTLDPVSKLLIPAKVNSPQLVKQAVRQHNTWRNNLAQLFDDEFHMFAKWLPETYKIYRIPSPARASESPESGETPTSSSSEDTNNKSANSLVESMSRVFMGYLGRVAVCDPTPIKKTNFCTSSLSALMSEEPTFAGYLLDELCQDPSWLLWIMYNDNKDVRSRIVDFFLKCMVVLREQDRSHYAEIFTCFRQALSIPLAPGYLIAHIYLEDYLKCVAGLARLGREEAISILEDGYFSWALGLLEMPWTLPGKKRYPKFNDWFKKRCAGVAAPYDFILAMLKDNVDITCLDQPTPDSAPRETSEHGVLLRNNEVQALLNGAVVKGLPTVPFWMRTSNLTETINGWTESSPGKLFGYLMSKKADATLHPLLESAFWKHIEDEEDSLPSILHLVLNFCYHAEDQESVRGVWQKLVQVILMWDNCEGEFLQVLHDAFEMIPVNVVSTMDIWLAKYLFNKAPTIRDQTQKWLGEDIFKQQTFGKNFHELDGMGVRPEQARKLVKTHWPALENAFTERKTRNRYESAIRALQHVEHYLRALRAEVRARLASDDLDVKKTVTIALRTEYDESHAVMLTLERMAQILPQWQREPTVPITTNATRSIEIDSDDEMESDDDAYTSDGNGGSSYNVN</sequence>
<dbReference type="GO" id="GO:0016579">
    <property type="term" value="P:protein deubiquitination"/>
    <property type="evidence" value="ECO:0007669"/>
    <property type="project" value="InterPro"/>
</dbReference>
<feature type="region of interest" description="Disordered" evidence="1">
    <location>
        <begin position="2397"/>
        <end position="2433"/>
    </location>
</feature>
<dbReference type="PANTHER" id="PTHR24006:SF827">
    <property type="entry name" value="UBIQUITIN CARBOXYL-TERMINAL HYDROLASE 34"/>
    <property type="match status" value="1"/>
</dbReference>
<dbReference type="PROSITE" id="PS50235">
    <property type="entry name" value="USP_3"/>
    <property type="match status" value="1"/>
</dbReference>
<accession>A0A139IE97</accession>